<dbReference type="SUPFAM" id="SSF109998">
    <property type="entry name" value="Triger factor/SurA peptide-binding domain-like"/>
    <property type="match status" value="1"/>
</dbReference>
<dbReference type="Pfam" id="PF00639">
    <property type="entry name" value="Rotamase"/>
    <property type="match status" value="1"/>
</dbReference>
<dbReference type="PANTHER" id="PTHR47245:SF2">
    <property type="entry name" value="PEPTIDYL-PROLYL CIS-TRANS ISOMERASE HP_0175-RELATED"/>
    <property type="match status" value="1"/>
</dbReference>
<feature type="signal peptide" evidence="9">
    <location>
        <begin position="1"/>
        <end position="24"/>
    </location>
</feature>
<dbReference type="InterPro" id="IPR023058">
    <property type="entry name" value="PPIase_PpiC_CS"/>
</dbReference>
<dbReference type="InterPro" id="IPR027304">
    <property type="entry name" value="Trigger_fact/SurA_dom_sf"/>
</dbReference>
<gene>
    <name evidence="11" type="ORF">HNP73_000640</name>
</gene>
<feature type="chain" id="PRO_5032829210" description="Parvulin-like PPIase" evidence="9">
    <location>
        <begin position="25"/>
        <end position="303"/>
    </location>
</feature>
<dbReference type="PROSITE" id="PS50198">
    <property type="entry name" value="PPIC_PPIASE_2"/>
    <property type="match status" value="1"/>
</dbReference>
<proteinExistence type="inferred from homology"/>
<reference evidence="11 12" key="1">
    <citation type="submission" date="2020-08" db="EMBL/GenBank/DDBJ databases">
        <title>Genomic Encyclopedia of Type Strains, Phase IV (KMG-IV): sequencing the most valuable type-strain genomes for metagenomic binning, comparative biology and taxonomic classification.</title>
        <authorList>
            <person name="Goeker M."/>
        </authorList>
    </citation>
    <scope>NUCLEOTIDE SEQUENCE [LARGE SCALE GENOMIC DNA]</scope>
    <source>
        <strain evidence="11 12">DSM 101730</strain>
    </source>
</reference>
<comment type="catalytic activity">
    <reaction evidence="1">
        <text>[protein]-peptidylproline (omega=180) = [protein]-peptidylproline (omega=0)</text>
        <dbReference type="Rhea" id="RHEA:16237"/>
        <dbReference type="Rhea" id="RHEA-COMP:10747"/>
        <dbReference type="Rhea" id="RHEA-COMP:10748"/>
        <dbReference type="ChEBI" id="CHEBI:83833"/>
        <dbReference type="ChEBI" id="CHEBI:83834"/>
        <dbReference type="EC" id="5.2.1.8"/>
    </reaction>
</comment>
<comment type="similarity">
    <text evidence="2">Belongs to the PpiC/parvulin rotamase family.</text>
</comment>
<protein>
    <recommendedName>
        <fullName evidence="4">Parvulin-like PPIase</fullName>
        <ecNumber evidence="3">5.2.1.8</ecNumber>
    </recommendedName>
    <alternativeName>
        <fullName evidence="6">Peptidyl-prolyl cis-trans isomerase plp</fullName>
    </alternativeName>
    <alternativeName>
        <fullName evidence="7">Rotamase plp</fullName>
    </alternativeName>
</protein>
<dbReference type="RefSeq" id="WP_184147021.1">
    <property type="nucleotide sequence ID" value="NZ_JACHFM010000001.1"/>
</dbReference>
<evidence type="ECO:0000256" key="9">
    <source>
        <dbReference type="SAM" id="SignalP"/>
    </source>
</evidence>
<dbReference type="GO" id="GO:0003755">
    <property type="term" value="F:peptidyl-prolyl cis-trans isomerase activity"/>
    <property type="evidence" value="ECO:0007669"/>
    <property type="project" value="UniProtKB-KW"/>
</dbReference>
<accession>A0A840SD26</accession>
<evidence type="ECO:0000256" key="8">
    <source>
        <dbReference type="PROSITE-ProRule" id="PRU00278"/>
    </source>
</evidence>
<dbReference type="InterPro" id="IPR046357">
    <property type="entry name" value="PPIase_dom_sf"/>
</dbReference>
<dbReference type="PANTHER" id="PTHR47245">
    <property type="entry name" value="PEPTIDYLPROLYL ISOMERASE"/>
    <property type="match status" value="1"/>
</dbReference>
<evidence type="ECO:0000256" key="5">
    <source>
        <dbReference type="ARBA" id="ARBA00023110"/>
    </source>
</evidence>
<dbReference type="Proteomes" id="UP000549457">
    <property type="component" value="Unassembled WGS sequence"/>
</dbReference>
<evidence type="ECO:0000256" key="7">
    <source>
        <dbReference type="ARBA" id="ARBA00031484"/>
    </source>
</evidence>
<name>A0A840SD26_9RHOB</name>
<evidence type="ECO:0000256" key="6">
    <source>
        <dbReference type="ARBA" id="ARBA00030642"/>
    </source>
</evidence>
<dbReference type="InterPro" id="IPR000297">
    <property type="entry name" value="PPIase_PpiC"/>
</dbReference>
<organism evidence="11 12">
    <name type="scientific">Amaricoccus macauensis</name>
    <dbReference type="NCBI Taxonomy" id="57001"/>
    <lineage>
        <taxon>Bacteria</taxon>
        <taxon>Pseudomonadati</taxon>
        <taxon>Pseudomonadota</taxon>
        <taxon>Alphaproteobacteria</taxon>
        <taxon>Rhodobacterales</taxon>
        <taxon>Paracoccaceae</taxon>
        <taxon>Amaricoccus</taxon>
    </lineage>
</organism>
<dbReference type="Gene3D" id="1.10.8.1040">
    <property type="match status" value="1"/>
</dbReference>
<dbReference type="SUPFAM" id="SSF54534">
    <property type="entry name" value="FKBP-like"/>
    <property type="match status" value="1"/>
</dbReference>
<evidence type="ECO:0000256" key="4">
    <source>
        <dbReference type="ARBA" id="ARBA00018370"/>
    </source>
</evidence>
<dbReference type="EC" id="5.2.1.8" evidence="3"/>
<keyword evidence="9" id="KW-0732">Signal</keyword>
<evidence type="ECO:0000313" key="12">
    <source>
        <dbReference type="Proteomes" id="UP000549457"/>
    </source>
</evidence>
<evidence type="ECO:0000256" key="3">
    <source>
        <dbReference type="ARBA" id="ARBA00013194"/>
    </source>
</evidence>
<dbReference type="Gene3D" id="3.10.50.40">
    <property type="match status" value="1"/>
</dbReference>
<feature type="domain" description="PpiC" evidence="10">
    <location>
        <begin position="156"/>
        <end position="245"/>
    </location>
</feature>
<dbReference type="InterPro" id="IPR050245">
    <property type="entry name" value="PrsA_foldase"/>
</dbReference>
<evidence type="ECO:0000259" key="10">
    <source>
        <dbReference type="PROSITE" id="PS50198"/>
    </source>
</evidence>
<keyword evidence="5 8" id="KW-0697">Rotamase</keyword>
<evidence type="ECO:0000256" key="2">
    <source>
        <dbReference type="ARBA" id="ARBA00007656"/>
    </source>
</evidence>
<keyword evidence="12" id="KW-1185">Reference proteome</keyword>
<dbReference type="EMBL" id="JACHFM010000001">
    <property type="protein sequence ID" value="MBB5220719.1"/>
    <property type="molecule type" value="Genomic_DNA"/>
</dbReference>
<dbReference type="PROSITE" id="PS01096">
    <property type="entry name" value="PPIC_PPIASE_1"/>
    <property type="match status" value="1"/>
</dbReference>
<dbReference type="AlphaFoldDB" id="A0A840SD26"/>
<comment type="caution">
    <text evidence="11">The sequence shown here is derived from an EMBL/GenBank/DDBJ whole genome shotgun (WGS) entry which is preliminary data.</text>
</comment>
<keyword evidence="8 11" id="KW-0413">Isomerase</keyword>
<sequence length="303" mass="31700">MRSTLAVSLMAGIATAFITVPGFAQDQPATPAPAATDAQTAGKTYNADTVLATVNGTPITLGNVIVMVGALPQQYQTLPDGALLKGLLDQMVDQQLLAAAQSASPDTDPLEVKLAVENTRRTALASHAARDAVMSVVSEDALKAAYDKLVADFKPQTEWSAAHILVDSEDKAKALKAEIDGGADFAEVAKANSSDGSAASGGDLGWFGTGQMVPEFETAVKALEKGSVSDPVKTQFGWHLVKLVDVRETKAPTLDEARPQLETEIRQAALEAKLTELRAAGKVEVHEDAVPASAIRDANVLTN</sequence>
<evidence type="ECO:0000313" key="11">
    <source>
        <dbReference type="EMBL" id="MBB5220719.1"/>
    </source>
</evidence>
<evidence type="ECO:0000256" key="1">
    <source>
        <dbReference type="ARBA" id="ARBA00000971"/>
    </source>
</evidence>